<proteinExistence type="predicted"/>
<feature type="domain" description="Dynein regulatory complex subunit 7 MORN" evidence="1">
    <location>
        <begin position="38"/>
        <end position="101"/>
    </location>
</feature>
<dbReference type="EMBL" id="HACM01003072">
    <property type="protein sequence ID" value="CRZ03514.1"/>
    <property type="molecule type" value="Transcribed_RNA"/>
</dbReference>
<reference evidence="2" key="1">
    <citation type="submission" date="2015-04" db="EMBL/GenBank/DDBJ databases">
        <title>The genome sequence of the plant pathogenic Rhizarian Plasmodiophora brassicae reveals insights in its biotrophic life cycle and the origin of chitin synthesis.</title>
        <authorList>
            <person name="Schwelm A."/>
            <person name="Fogelqvist J."/>
            <person name="Knaust A."/>
            <person name="Julke S."/>
            <person name="Lilja T."/>
            <person name="Dhandapani V."/>
            <person name="Bonilla-Rosso G."/>
            <person name="Karlsson M."/>
            <person name="Shevchenko A."/>
            <person name="Choi S.R."/>
            <person name="Kim H.G."/>
            <person name="Park J.Y."/>
            <person name="Lim Y.P."/>
            <person name="Ludwig-Muller J."/>
            <person name="Dixelius C."/>
        </authorList>
    </citation>
    <scope>NUCLEOTIDE SEQUENCE</scope>
    <source>
        <tissue evidence="2">Potato root galls</tissue>
    </source>
</reference>
<dbReference type="Pfam" id="PF24667">
    <property type="entry name" value="MORN_DRC7"/>
    <property type="match status" value="1"/>
</dbReference>
<dbReference type="GO" id="GO:0048870">
    <property type="term" value="P:cell motility"/>
    <property type="evidence" value="ECO:0007669"/>
    <property type="project" value="TreeGrafter"/>
</dbReference>
<sequence length="104" mass="11874">QKGGVLGASDEPKPILLGPASWPTRIDIQYDAMKSLYPEGQRTIFYHKCNAEKFSHNSHGKQGLVLRLTLFEDDSRQTISETRELFERRKDSLIKRVTIPDQSS</sequence>
<dbReference type="PANTHER" id="PTHR35249:SF2">
    <property type="entry name" value="DYNEIN REGULATORY COMPLEX SUBUNIT 7"/>
    <property type="match status" value="1"/>
</dbReference>
<evidence type="ECO:0000313" key="2">
    <source>
        <dbReference type="EMBL" id="CRZ03514.1"/>
    </source>
</evidence>
<dbReference type="InterPro" id="IPR056291">
    <property type="entry name" value="MORN_DRC7"/>
</dbReference>
<dbReference type="GO" id="GO:0031514">
    <property type="term" value="C:motile cilium"/>
    <property type="evidence" value="ECO:0007669"/>
    <property type="project" value="TreeGrafter"/>
</dbReference>
<dbReference type="AlphaFoldDB" id="A0A0H5R5P3"/>
<evidence type="ECO:0000259" key="1">
    <source>
        <dbReference type="Pfam" id="PF24667"/>
    </source>
</evidence>
<name>A0A0H5R5P3_9EUKA</name>
<dbReference type="PANTHER" id="PTHR35249">
    <property type="entry name" value="DYNEIN REGULATORY COMPLEX SUBUNIT 7"/>
    <property type="match status" value="1"/>
</dbReference>
<accession>A0A0H5R5P3</accession>
<feature type="non-terminal residue" evidence="2">
    <location>
        <position position="1"/>
    </location>
</feature>
<dbReference type="InterPro" id="IPR033551">
    <property type="entry name" value="DRC7/lobo"/>
</dbReference>
<organism evidence="2">
    <name type="scientific">Spongospora subterranea</name>
    <dbReference type="NCBI Taxonomy" id="70186"/>
    <lineage>
        <taxon>Eukaryota</taxon>
        <taxon>Sar</taxon>
        <taxon>Rhizaria</taxon>
        <taxon>Endomyxa</taxon>
        <taxon>Phytomyxea</taxon>
        <taxon>Plasmodiophorida</taxon>
        <taxon>Plasmodiophoridae</taxon>
        <taxon>Spongospora</taxon>
    </lineage>
</organism>
<protein>
    <recommendedName>
        <fullName evidence="1">Dynein regulatory complex subunit 7 MORN domain-containing protein</fullName>
    </recommendedName>
</protein>